<keyword evidence="3" id="KW-0378">Hydrolase</keyword>
<evidence type="ECO:0000259" key="2">
    <source>
        <dbReference type="Pfam" id="PF04909"/>
    </source>
</evidence>
<dbReference type="EMBL" id="FNFB01000003">
    <property type="protein sequence ID" value="SDJ81184.1"/>
    <property type="molecule type" value="Genomic_DNA"/>
</dbReference>
<dbReference type="PANTHER" id="PTHR21240">
    <property type="entry name" value="2-AMINO-3-CARBOXYLMUCONATE-6-SEMIALDEHYDE DECARBOXYLASE"/>
    <property type="match status" value="1"/>
</dbReference>
<dbReference type="STRING" id="683260.SAMN05421874_103283"/>
<dbReference type="RefSeq" id="WP_176902998.1">
    <property type="nucleotide sequence ID" value="NZ_FNFB01000003.1"/>
</dbReference>
<dbReference type="Pfam" id="PF04909">
    <property type="entry name" value="Amidohydro_2"/>
    <property type="match status" value="1"/>
</dbReference>
<protein>
    <submittedName>
        <fullName evidence="3">Amidohydrolase</fullName>
    </submittedName>
</protein>
<evidence type="ECO:0000313" key="3">
    <source>
        <dbReference type="EMBL" id="SDJ81184.1"/>
    </source>
</evidence>
<dbReference type="SUPFAM" id="SSF51556">
    <property type="entry name" value="Metallo-dependent hydrolases"/>
    <property type="match status" value="1"/>
</dbReference>
<organism evidence="3 4">
    <name type="scientific">Nonomuraea maritima</name>
    <dbReference type="NCBI Taxonomy" id="683260"/>
    <lineage>
        <taxon>Bacteria</taxon>
        <taxon>Bacillati</taxon>
        <taxon>Actinomycetota</taxon>
        <taxon>Actinomycetes</taxon>
        <taxon>Streptosporangiales</taxon>
        <taxon>Streptosporangiaceae</taxon>
        <taxon>Nonomuraea</taxon>
    </lineage>
</organism>
<gene>
    <name evidence="3" type="ORF">SAMN05421874_103283</name>
</gene>
<sequence length="297" mass="33365">MNIVDGQLHANQIGPHWQTADLETTLNATVVAMDAVGVHAAVLDEFTGLDDNYHMLPGSYHANGAWRPERPFSELAAATYPDRFVWLTRVDPHDPDLEEQVARVHAKPGCAGIRVHAGFDGGVWRDPSFLQGGYNDLFAACEARQVPVFIMITPRLDTLEPYLKRFPELPFIIDHIGVSWPAADASPTERYARLDPVRALSQYGNAYLKWSHVERLAAEPYPYPDLMPHFRKVVDAFGAERILWASDHTQAVKSGLSPHPAPYSHSLHYLLDSDVFSAAEKEWLLGRTVRTVLNWQH</sequence>
<keyword evidence="4" id="KW-1185">Reference proteome</keyword>
<dbReference type="InterPro" id="IPR006680">
    <property type="entry name" value="Amidohydro-rel"/>
</dbReference>
<dbReference type="GO" id="GO:0016831">
    <property type="term" value="F:carboxy-lyase activity"/>
    <property type="evidence" value="ECO:0007669"/>
    <property type="project" value="InterPro"/>
</dbReference>
<reference evidence="3 4" key="1">
    <citation type="submission" date="2016-10" db="EMBL/GenBank/DDBJ databases">
        <authorList>
            <person name="de Groot N.N."/>
        </authorList>
    </citation>
    <scope>NUCLEOTIDE SEQUENCE [LARGE SCALE GENOMIC DNA]</scope>
    <source>
        <strain evidence="3 4">CGMCC 4.5681</strain>
    </source>
</reference>
<dbReference type="Proteomes" id="UP000198683">
    <property type="component" value="Unassembled WGS sequence"/>
</dbReference>
<evidence type="ECO:0000313" key="4">
    <source>
        <dbReference type="Proteomes" id="UP000198683"/>
    </source>
</evidence>
<dbReference type="PANTHER" id="PTHR21240:SF19">
    <property type="entry name" value="CATALYTIC_ HYDROLASE"/>
    <property type="match status" value="1"/>
</dbReference>
<keyword evidence="1" id="KW-0456">Lyase</keyword>
<proteinExistence type="predicted"/>
<dbReference type="AlphaFoldDB" id="A0A1G8WSE1"/>
<dbReference type="GO" id="GO:0016787">
    <property type="term" value="F:hydrolase activity"/>
    <property type="evidence" value="ECO:0007669"/>
    <property type="project" value="UniProtKB-KW"/>
</dbReference>
<evidence type="ECO:0000256" key="1">
    <source>
        <dbReference type="ARBA" id="ARBA00023239"/>
    </source>
</evidence>
<dbReference type="Gene3D" id="3.20.20.140">
    <property type="entry name" value="Metal-dependent hydrolases"/>
    <property type="match status" value="1"/>
</dbReference>
<feature type="domain" description="Amidohydrolase-related" evidence="2">
    <location>
        <begin position="43"/>
        <end position="289"/>
    </location>
</feature>
<dbReference type="InterPro" id="IPR032466">
    <property type="entry name" value="Metal_Hydrolase"/>
</dbReference>
<name>A0A1G8WSE1_9ACTN</name>
<dbReference type="InterPro" id="IPR032465">
    <property type="entry name" value="ACMSD"/>
</dbReference>
<accession>A0A1G8WSE1</accession>